<gene>
    <name evidence="1" type="ORF">BLX06_33130</name>
    <name evidence="2" type="ORF">CN958_17990</name>
    <name evidence="3" type="ORF">COC69_13615</name>
    <name evidence="4" type="ORF">D0437_32540</name>
</gene>
<reference evidence="1 5" key="1">
    <citation type="submission" date="2017-01" db="EMBL/GenBank/DDBJ databases">
        <title>Bacillus cereus isolates.</title>
        <authorList>
            <person name="Beno S.M."/>
        </authorList>
    </citation>
    <scope>NUCLEOTIDE SEQUENCE [LARGE SCALE GENOMIC DNA]</scope>
    <source>
        <strain evidence="1 5">FSL K6-1030</strain>
    </source>
</reference>
<evidence type="ECO:0000313" key="4">
    <source>
        <dbReference type="EMBL" id="QDZ77397.1"/>
    </source>
</evidence>
<evidence type="ECO:0000313" key="8">
    <source>
        <dbReference type="Proteomes" id="UP000321735"/>
    </source>
</evidence>
<name>A0A150C1U8_BACCE</name>
<evidence type="ECO:0000313" key="7">
    <source>
        <dbReference type="Proteomes" id="UP000224203"/>
    </source>
</evidence>
<dbReference type="AlphaFoldDB" id="A0A150C1U8"/>
<evidence type="ECO:0000313" key="1">
    <source>
        <dbReference type="EMBL" id="OOR71017.1"/>
    </source>
</evidence>
<dbReference type="EMBL" id="NULI01000072">
    <property type="protein sequence ID" value="PGS78909.1"/>
    <property type="molecule type" value="Genomic_DNA"/>
</dbReference>
<reference evidence="6 7" key="2">
    <citation type="submission" date="2017-09" db="EMBL/GenBank/DDBJ databases">
        <title>Large-scale bioinformatics analysis of Bacillus genomes uncovers conserved roles of natural products in bacterial physiology.</title>
        <authorList>
            <consortium name="Agbiome Team Llc"/>
            <person name="Bleich R.M."/>
            <person name="Grubbs K.J."/>
            <person name="Santa Maria K.C."/>
            <person name="Allen S.E."/>
            <person name="Farag S."/>
            <person name="Shank E.A."/>
            <person name="Bowers A."/>
        </authorList>
    </citation>
    <scope>NUCLEOTIDE SEQUENCE [LARGE SCALE GENOMIC DNA]</scope>
    <source>
        <strain evidence="3 7">AFS041711</strain>
        <strain evidence="2 6">AFS053130</strain>
    </source>
</reference>
<organism evidence="3 7">
    <name type="scientific">Bacillus cereus</name>
    <dbReference type="NCBI Taxonomy" id="1396"/>
    <lineage>
        <taxon>Bacteria</taxon>
        <taxon>Bacillati</taxon>
        <taxon>Bacillota</taxon>
        <taxon>Bacilli</taxon>
        <taxon>Bacillales</taxon>
        <taxon>Bacillaceae</taxon>
        <taxon>Bacillus</taxon>
        <taxon>Bacillus cereus group</taxon>
    </lineage>
</organism>
<dbReference type="Proteomes" id="UP000321735">
    <property type="component" value="Chromosome"/>
</dbReference>
<evidence type="ECO:0000313" key="3">
    <source>
        <dbReference type="EMBL" id="PGS78909.1"/>
    </source>
</evidence>
<protein>
    <submittedName>
        <fullName evidence="3">Uncharacterized protein</fullName>
    </submittedName>
</protein>
<evidence type="ECO:0000313" key="5">
    <source>
        <dbReference type="Proteomes" id="UP000190641"/>
    </source>
</evidence>
<proteinExistence type="predicted"/>
<reference evidence="4 8" key="3">
    <citation type="journal article" date="2019" name="Ecotoxicol. Environ. Saf.">
        <title>Microbial characterization of heavy metal resistant bacterial strains isolated from an electroplating wastewater treatment plant.</title>
        <authorList>
            <person name="Cai X."/>
            <person name="Zheng X."/>
            <person name="Zhang D."/>
            <person name="Iqbal W."/>
            <person name="Liu C."/>
            <person name="Yang B."/>
            <person name="Zhao X."/>
            <person name="Lu X."/>
            <person name="Mao Y."/>
        </authorList>
    </citation>
    <scope>NUCLEOTIDE SEQUENCE [LARGE SCALE GENOMIC DNA]</scope>
    <source>
        <strain evidence="4 8">Co1-1</strain>
    </source>
</reference>
<dbReference type="EMBL" id="NUHO01000076">
    <property type="protein sequence ID" value="PGM91577.1"/>
    <property type="molecule type" value="Genomic_DNA"/>
</dbReference>
<sequence>MKRIKRKLQEYDLAYICYYAEKIELSAIAAGFDAEISTPALAVLLQELKENGQFDTYKRKYQELLEII</sequence>
<dbReference type="EMBL" id="CP031778">
    <property type="protein sequence ID" value="QDZ77397.1"/>
    <property type="molecule type" value="Genomic_DNA"/>
</dbReference>
<dbReference type="Proteomes" id="UP000190641">
    <property type="component" value="Unassembled WGS sequence"/>
</dbReference>
<evidence type="ECO:0000313" key="2">
    <source>
        <dbReference type="EMBL" id="PGM91577.1"/>
    </source>
</evidence>
<dbReference type="RefSeq" id="WP_023523689.1">
    <property type="nucleotide sequence ID" value="NZ_CP031778.1"/>
</dbReference>
<dbReference type="EMBL" id="MUAU01000281">
    <property type="protein sequence ID" value="OOR71017.1"/>
    <property type="molecule type" value="Genomic_DNA"/>
</dbReference>
<dbReference type="Proteomes" id="UP000222054">
    <property type="component" value="Unassembled WGS sequence"/>
</dbReference>
<dbReference type="Proteomes" id="UP000224203">
    <property type="component" value="Unassembled WGS sequence"/>
</dbReference>
<accession>A0A150C1U8</accession>
<evidence type="ECO:0000313" key="6">
    <source>
        <dbReference type="Proteomes" id="UP000222054"/>
    </source>
</evidence>